<evidence type="ECO:0000256" key="13">
    <source>
        <dbReference type="SAM" id="Phobius"/>
    </source>
</evidence>
<evidence type="ECO:0000256" key="12">
    <source>
        <dbReference type="ARBA" id="ARBA00023136"/>
    </source>
</evidence>
<accession>A0A8H7CIS5</accession>
<evidence type="ECO:0000256" key="1">
    <source>
        <dbReference type="ARBA" id="ARBA00001971"/>
    </source>
</evidence>
<evidence type="ECO:0000256" key="10">
    <source>
        <dbReference type="ARBA" id="ARBA00023004"/>
    </source>
</evidence>
<comment type="caution">
    <text evidence="14">The sequence shown here is derived from an EMBL/GenBank/DDBJ whole genome shotgun (WGS) entry which is preliminary data.</text>
</comment>
<reference evidence="14" key="1">
    <citation type="submission" date="2020-05" db="EMBL/GenBank/DDBJ databases">
        <title>Mycena genomes resolve the evolution of fungal bioluminescence.</title>
        <authorList>
            <person name="Tsai I.J."/>
        </authorList>
    </citation>
    <scope>NUCLEOTIDE SEQUENCE</scope>
    <source>
        <strain evidence="14">CCC161011</strain>
    </source>
</reference>
<evidence type="ECO:0000256" key="3">
    <source>
        <dbReference type="ARBA" id="ARBA00004721"/>
    </source>
</evidence>
<keyword evidence="9" id="KW-0560">Oxidoreductase</keyword>
<evidence type="ECO:0000256" key="5">
    <source>
        <dbReference type="ARBA" id="ARBA00022617"/>
    </source>
</evidence>
<keyword evidence="12 13" id="KW-0472">Membrane</keyword>
<comment type="similarity">
    <text evidence="4">Belongs to the cytochrome P450 family.</text>
</comment>
<dbReference type="Proteomes" id="UP000620124">
    <property type="component" value="Unassembled WGS sequence"/>
</dbReference>
<dbReference type="GO" id="GO:0016705">
    <property type="term" value="F:oxidoreductase activity, acting on paired donors, with incorporation or reduction of molecular oxygen"/>
    <property type="evidence" value="ECO:0007669"/>
    <property type="project" value="InterPro"/>
</dbReference>
<keyword evidence="8 13" id="KW-1133">Transmembrane helix</keyword>
<dbReference type="EMBL" id="JACAZI010000022">
    <property type="protein sequence ID" value="KAF7336928.1"/>
    <property type="molecule type" value="Genomic_DNA"/>
</dbReference>
<dbReference type="InterPro" id="IPR036396">
    <property type="entry name" value="Cyt_P450_sf"/>
</dbReference>
<dbReference type="Gene3D" id="1.10.630.10">
    <property type="entry name" value="Cytochrome P450"/>
    <property type="match status" value="1"/>
</dbReference>
<dbReference type="SUPFAM" id="SSF48264">
    <property type="entry name" value="Cytochrome P450"/>
    <property type="match status" value="1"/>
</dbReference>
<organism evidence="14 15">
    <name type="scientific">Mycena venus</name>
    <dbReference type="NCBI Taxonomy" id="2733690"/>
    <lineage>
        <taxon>Eukaryota</taxon>
        <taxon>Fungi</taxon>
        <taxon>Dikarya</taxon>
        <taxon>Basidiomycota</taxon>
        <taxon>Agaricomycotina</taxon>
        <taxon>Agaricomycetes</taxon>
        <taxon>Agaricomycetidae</taxon>
        <taxon>Agaricales</taxon>
        <taxon>Marasmiineae</taxon>
        <taxon>Mycenaceae</taxon>
        <taxon>Mycena</taxon>
    </lineage>
</organism>
<dbReference type="PANTHER" id="PTHR24305:SF166">
    <property type="entry name" value="CYTOCHROME P450 12A4, MITOCHONDRIAL-RELATED"/>
    <property type="match status" value="1"/>
</dbReference>
<dbReference type="AlphaFoldDB" id="A0A8H7CIS5"/>
<keyword evidence="10" id="KW-0408">Iron</keyword>
<comment type="subcellular location">
    <subcellularLocation>
        <location evidence="2">Membrane</location>
    </subcellularLocation>
</comment>
<dbReference type="InterPro" id="IPR002403">
    <property type="entry name" value="Cyt_P450_E_grp-IV"/>
</dbReference>
<keyword evidence="15" id="KW-1185">Reference proteome</keyword>
<keyword evidence="7" id="KW-0479">Metal-binding</keyword>
<dbReference type="PRINTS" id="PR00465">
    <property type="entry name" value="EP450IV"/>
</dbReference>
<feature type="transmembrane region" description="Helical" evidence="13">
    <location>
        <begin position="12"/>
        <end position="40"/>
    </location>
</feature>
<evidence type="ECO:0000256" key="8">
    <source>
        <dbReference type="ARBA" id="ARBA00022989"/>
    </source>
</evidence>
<sequence>MKQPIVTGILCVMILCLWSGLTVYPVLALAVAIFVAVPLYRLSPFHPLHDFPGPLVHKITQLPMLYYALRGTGHIKIKALHDQYGRIVRTGPNTVSFLSASAIKQIYTSSSALDKTTAYDIRSMDGQGIFFFKDKVAHAPRRRLWIKSFSDHALSQYHDKLVLEVEHLIHCLLQRMAKNGQVDLAKVLPQYAYDNTNTIFFSGNAFSSLLDSDDPDKIVPGGTSMFEMTELFGHMEPLFHLVSCIPGISLSFERLSIAAAERRLKNGCTFQDGISYWFDGDDSQPKMNPGDLPIESGILLIGGADTTGGVLVLLLYFLITNSKWIALIRKELEMLKDGAPDLWLRSLDQLVILNAVIQESLRLGTPFPGFPRATPTGGIVIDGYYVPSGTAVNVPGWAYHLDEEHFPNSTVFDPNRWIEDGKFSPAKAALLAFSGGGFAPYFEFEISLILYRALWLFGPEAGLRPIQDTRRHASSGPRNYFSAALQPREILEWNKKSTCNNV</sequence>
<dbReference type="GO" id="GO:0020037">
    <property type="term" value="F:heme binding"/>
    <property type="evidence" value="ECO:0007669"/>
    <property type="project" value="InterPro"/>
</dbReference>
<dbReference type="OrthoDB" id="6692864at2759"/>
<keyword evidence="5" id="KW-0349">Heme</keyword>
<comment type="cofactor">
    <cofactor evidence="1">
        <name>heme</name>
        <dbReference type="ChEBI" id="CHEBI:30413"/>
    </cofactor>
</comment>
<evidence type="ECO:0000313" key="15">
    <source>
        <dbReference type="Proteomes" id="UP000620124"/>
    </source>
</evidence>
<protein>
    <submittedName>
        <fullName evidence="14">Cytochrome P450</fullName>
    </submittedName>
</protein>
<dbReference type="Pfam" id="PF00067">
    <property type="entry name" value="p450"/>
    <property type="match status" value="1"/>
</dbReference>
<dbReference type="InterPro" id="IPR001128">
    <property type="entry name" value="Cyt_P450"/>
</dbReference>
<keyword evidence="6 13" id="KW-0812">Transmembrane</keyword>
<evidence type="ECO:0000256" key="7">
    <source>
        <dbReference type="ARBA" id="ARBA00022723"/>
    </source>
</evidence>
<evidence type="ECO:0000256" key="4">
    <source>
        <dbReference type="ARBA" id="ARBA00010617"/>
    </source>
</evidence>
<evidence type="ECO:0000313" key="14">
    <source>
        <dbReference type="EMBL" id="KAF7336928.1"/>
    </source>
</evidence>
<dbReference type="GO" id="GO:0004497">
    <property type="term" value="F:monooxygenase activity"/>
    <property type="evidence" value="ECO:0007669"/>
    <property type="project" value="UniProtKB-KW"/>
</dbReference>
<evidence type="ECO:0000256" key="9">
    <source>
        <dbReference type="ARBA" id="ARBA00023002"/>
    </source>
</evidence>
<feature type="transmembrane region" description="Helical" evidence="13">
    <location>
        <begin position="297"/>
        <end position="319"/>
    </location>
</feature>
<evidence type="ECO:0000256" key="2">
    <source>
        <dbReference type="ARBA" id="ARBA00004370"/>
    </source>
</evidence>
<name>A0A8H7CIS5_9AGAR</name>
<proteinExistence type="inferred from homology"/>
<dbReference type="GO" id="GO:0016020">
    <property type="term" value="C:membrane"/>
    <property type="evidence" value="ECO:0007669"/>
    <property type="project" value="UniProtKB-SubCell"/>
</dbReference>
<evidence type="ECO:0000256" key="11">
    <source>
        <dbReference type="ARBA" id="ARBA00023033"/>
    </source>
</evidence>
<evidence type="ECO:0000256" key="6">
    <source>
        <dbReference type="ARBA" id="ARBA00022692"/>
    </source>
</evidence>
<keyword evidence="11" id="KW-0503">Monooxygenase</keyword>
<dbReference type="PANTHER" id="PTHR24305">
    <property type="entry name" value="CYTOCHROME P450"/>
    <property type="match status" value="1"/>
</dbReference>
<dbReference type="GO" id="GO:0005506">
    <property type="term" value="F:iron ion binding"/>
    <property type="evidence" value="ECO:0007669"/>
    <property type="project" value="InterPro"/>
</dbReference>
<dbReference type="InterPro" id="IPR050121">
    <property type="entry name" value="Cytochrome_P450_monoxygenase"/>
</dbReference>
<gene>
    <name evidence="14" type="ORF">MVEN_02129200</name>
</gene>
<comment type="pathway">
    <text evidence="3">Secondary metabolite biosynthesis; terpenoid biosynthesis.</text>
</comment>